<evidence type="ECO:0000256" key="10">
    <source>
        <dbReference type="SAM" id="Phobius"/>
    </source>
</evidence>
<dbReference type="PROSITE" id="PS50267">
    <property type="entry name" value="NA_NEUROTRAN_SYMP_3"/>
    <property type="match status" value="1"/>
</dbReference>
<evidence type="ECO:0000256" key="9">
    <source>
        <dbReference type="PIRSR" id="PIRSR600175-2"/>
    </source>
</evidence>
<dbReference type="GO" id="GO:0035725">
    <property type="term" value="P:sodium ion transmembrane transport"/>
    <property type="evidence" value="ECO:0007669"/>
    <property type="project" value="TreeGrafter"/>
</dbReference>
<comment type="subcellular location">
    <subcellularLocation>
        <location evidence="1">Membrane</location>
        <topology evidence="1">Multi-pass membrane protein</topology>
    </subcellularLocation>
</comment>
<evidence type="ECO:0000313" key="12">
    <source>
        <dbReference type="Proteomes" id="UP000478052"/>
    </source>
</evidence>
<gene>
    <name evidence="11" type="ORF">FWK35_00022152</name>
</gene>
<keyword evidence="12" id="KW-1185">Reference proteome</keyword>
<keyword evidence="9" id="KW-1015">Disulfide bond</keyword>
<evidence type="ECO:0000256" key="7">
    <source>
        <dbReference type="ARBA" id="ARBA00023136"/>
    </source>
</evidence>
<feature type="binding site" evidence="8">
    <location>
        <position position="489"/>
    </location>
    <ligand>
        <name>Na(+)</name>
        <dbReference type="ChEBI" id="CHEBI:29101"/>
        <label>1</label>
    </ligand>
</feature>
<dbReference type="AlphaFoldDB" id="A0A6G0YMU0"/>
<feature type="transmembrane region" description="Helical" evidence="10">
    <location>
        <begin position="308"/>
        <end position="327"/>
    </location>
</feature>
<dbReference type="GO" id="GO:0005886">
    <property type="term" value="C:plasma membrane"/>
    <property type="evidence" value="ECO:0007669"/>
    <property type="project" value="TreeGrafter"/>
</dbReference>
<feature type="transmembrane region" description="Helical" evidence="10">
    <location>
        <begin position="631"/>
        <end position="652"/>
    </location>
</feature>
<name>A0A6G0YMU0_APHCR</name>
<dbReference type="Pfam" id="PF00209">
    <property type="entry name" value="SNF"/>
    <property type="match status" value="2"/>
</dbReference>
<keyword evidence="8" id="KW-0915">Sodium</keyword>
<feature type="transmembrane region" description="Helical" evidence="10">
    <location>
        <begin position="414"/>
        <end position="441"/>
    </location>
</feature>
<dbReference type="PRINTS" id="PR00176">
    <property type="entry name" value="NANEUSMPORT"/>
</dbReference>
<dbReference type="OrthoDB" id="6581954at2759"/>
<dbReference type="PANTHER" id="PTHR11616">
    <property type="entry name" value="SODIUM/CHLORIDE DEPENDENT TRANSPORTER"/>
    <property type="match status" value="1"/>
</dbReference>
<evidence type="ECO:0000256" key="2">
    <source>
        <dbReference type="ARBA" id="ARBA00006459"/>
    </source>
</evidence>
<evidence type="ECO:0000256" key="1">
    <source>
        <dbReference type="ARBA" id="ARBA00004141"/>
    </source>
</evidence>
<feature type="binding site" evidence="8">
    <location>
        <position position="51"/>
    </location>
    <ligand>
        <name>Na(+)</name>
        <dbReference type="ChEBI" id="CHEBI:29101"/>
        <label>1</label>
    </ligand>
</feature>
<keyword evidence="6 10" id="KW-1133">Transmembrane helix</keyword>
<feature type="transmembrane region" description="Helical" evidence="10">
    <location>
        <begin position="516"/>
        <end position="541"/>
    </location>
</feature>
<dbReference type="Proteomes" id="UP000478052">
    <property type="component" value="Unassembled WGS sequence"/>
</dbReference>
<dbReference type="InterPro" id="IPR000175">
    <property type="entry name" value="Na/ntran_symport"/>
</dbReference>
<evidence type="ECO:0000256" key="8">
    <source>
        <dbReference type="PIRSR" id="PIRSR600175-1"/>
    </source>
</evidence>
<feature type="transmembrane region" description="Helical" evidence="10">
    <location>
        <begin position="589"/>
        <end position="611"/>
    </location>
</feature>
<dbReference type="GO" id="GO:0015293">
    <property type="term" value="F:symporter activity"/>
    <property type="evidence" value="ECO:0007669"/>
    <property type="project" value="UniProtKB-KW"/>
</dbReference>
<dbReference type="SUPFAM" id="SSF161070">
    <property type="entry name" value="SNF-like"/>
    <property type="match status" value="1"/>
</dbReference>
<proteinExistence type="inferred from homology"/>
<feature type="transmembrane region" description="Helical" evidence="10">
    <location>
        <begin position="474"/>
        <end position="495"/>
    </location>
</feature>
<dbReference type="EMBL" id="VUJU01003238">
    <property type="protein sequence ID" value="KAF0758666.1"/>
    <property type="molecule type" value="Genomic_DNA"/>
</dbReference>
<evidence type="ECO:0000313" key="11">
    <source>
        <dbReference type="EMBL" id="KAF0758666.1"/>
    </source>
</evidence>
<evidence type="ECO:0000256" key="5">
    <source>
        <dbReference type="ARBA" id="ARBA00022847"/>
    </source>
</evidence>
<feature type="disulfide bond" evidence="9">
    <location>
        <begin position="160"/>
        <end position="169"/>
    </location>
</feature>
<keyword evidence="8" id="KW-0479">Metal-binding</keyword>
<feature type="binding site" evidence="8">
    <location>
        <position position="490"/>
    </location>
    <ligand>
        <name>Na(+)</name>
        <dbReference type="ChEBI" id="CHEBI:29101"/>
        <label>1</label>
    </ligand>
</feature>
<feature type="transmembrane region" description="Helical" evidence="10">
    <location>
        <begin position="72"/>
        <end position="92"/>
    </location>
</feature>
<keyword evidence="7 10" id="KW-0472">Membrane</keyword>
<feature type="binding site" evidence="8">
    <location>
        <position position="421"/>
    </location>
    <ligand>
        <name>Na(+)</name>
        <dbReference type="ChEBI" id="CHEBI:29101"/>
        <label>1</label>
    </ligand>
</feature>
<dbReference type="GO" id="GO:0006865">
    <property type="term" value="P:amino acid transport"/>
    <property type="evidence" value="ECO:0007669"/>
    <property type="project" value="TreeGrafter"/>
</dbReference>
<evidence type="ECO:0000256" key="6">
    <source>
        <dbReference type="ARBA" id="ARBA00022989"/>
    </source>
</evidence>
<feature type="transmembrane region" description="Helical" evidence="10">
    <location>
        <begin position="333"/>
        <end position="353"/>
    </location>
</feature>
<evidence type="ECO:0000256" key="3">
    <source>
        <dbReference type="ARBA" id="ARBA00022448"/>
    </source>
</evidence>
<keyword evidence="3" id="KW-0813">Transport</keyword>
<dbReference type="PANTHER" id="PTHR11616:SF254">
    <property type="entry name" value="TRANSPORTER"/>
    <property type="match status" value="1"/>
</dbReference>
<sequence length="711" mass="81087">MLDIEEKCSKLNIIYEQPTSPQSPQREQREEWGNKLDFLFSCISVSVGLGNVWRFPYLCYKHGGGNTIQNMLGAFLVTYFIAMIFCGIPIFFQEVAIGQYLGSGGMTLVGKLCPILSGTGYATMTIVFLLDVYYCVIVAWTFFYLASCFTSYPTLPWESCNNWWNTENCFKPNSVNMTHEHFSTDTIKRMFNTSLTLNHNIDSWNQMYINKTYELQRNIFKNDGQLTEFCHTIKSLSYADVSLNFTDIETNISSVLRPGQGVDFMNQLRNCFNVTTVTPAEEYWECVKRRVLMLTSGIENIGGMQWELLCLLGVSWILIYTILGKGLSQSGKIVWFIAMFPYLIMGALLIRAVTLEGAGEGIRYLITPRWESLLNSDTWIEGTTQIFFGYSVGVGTLPALGSFNRFHHNCYRDAVLTCVINTLTSIIPSVITFSILGFIAASQGATVSDVVESGPGLVFITYPQVVLQLPGARIWAVVFFVMLAMIGIDSEFCNVESFITGLTDKWPKYLHSKRKTFTLLVCIGMFVLSSSMVTNGGMYIFQLMDTYSASGISLLWVCFFQTIAISWFFGADRFRECVNQMLGFRPNLFWYICWVYLAPFVMITVFIFFIIKYEPVKYGNHYTYPWWGEGLGITISLISMIWIPLYAVYYLMTEPGTLKQKLERGFTPIPEVKCRTKIKKETKNIIDRRINIQLMECSTLVYCDNNDSKNI</sequence>
<organism evidence="11 12">
    <name type="scientific">Aphis craccivora</name>
    <name type="common">Cowpea aphid</name>
    <dbReference type="NCBI Taxonomy" id="307492"/>
    <lineage>
        <taxon>Eukaryota</taxon>
        <taxon>Metazoa</taxon>
        <taxon>Ecdysozoa</taxon>
        <taxon>Arthropoda</taxon>
        <taxon>Hexapoda</taxon>
        <taxon>Insecta</taxon>
        <taxon>Pterygota</taxon>
        <taxon>Neoptera</taxon>
        <taxon>Paraneoptera</taxon>
        <taxon>Hemiptera</taxon>
        <taxon>Sternorrhyncha</taxon>
        <taxon>Aphidomorpha</taxon>
        <taxon>Aphidoidea</taxon>
        <taxon>Aphididae</taxon>
        <taxon>Aphidini</taxon>
        <taxon>Aphis</taxon>
        <taxon>Aphis</taxon>
    </lineage>
</organism>
<protein>
    <submittedName>
        <fullName evidence="11">Sodium-and chloride-dependent GABA transporter 2-like</fullName>
    </submittedName>
</protein>
<feature type="transmembrane region" description="Helical" evidence="10">
    <location>
        <begin position="547"/>
        <end position="569"/>
    </location>
</feature>
<feature type="transmembrane region" description="Helical" evidence="10">
    <location>
        <begin position="121"/>
        <end position="145"/>
    </location>
</feature>
<evidence type="ECO:0000256" key="4">
    <source>
        <dbReference type="ARBA" id="ARBA00022692"/>
    </source>
</evidence>
<accession>A0A6G0YMU0</accession>
<comment type="caution">
    <text evidence="11">The sequence shown here is derived from an EMBL/GenBank/DDBJ whole genome shotgun (WGS) entry which is preliminary data.</text>
</comment>
<reference evidence="11 12" key="1">
    <citation type="submission" date="2019-08" db="EMBL/GenBank/DDBJ databases">
        <title>Whole genome of Aphis craccivora.</title>
        <authorList>
            <person name="Voronova N.V."/>
            <person name="Shulinski R.S."/>
            <person name="Bandarenka Y.V."/>
            <person name="Zhorov D.G."/>
            <person name="Warner D."/>
        </authorList>
    </citation>
    <scope>NUCLEOTIDE SEQUENCE [LARGE SCALE GENOMIC DNA]</scope>
    <source>
        <strain evidence="11">180601</strain>
        <tissue evidence="11">Whole Body</tissue>
    </source>
</reference>
<dbReference type="InterPro" id="IPR037272">
    <property type="entry name" value="SNS_sf"/>
</dbReference>
<feature type="binding site" evidence="8">
    <location>
        <position position="47"/>
    </location>
    <ligand>
        <name>Na(+)</name>
        <dbReference type="ChEBI" id="CHEBI:29101"/>
        <label>1</label>
    </ligand>
</feature>
<keyword evidence="4 10" id="KW-0812">Transmembrane</keyword>
<comment type="similarity">
    <text evidence="2">Belongs to the sodium:neurotransmitter symporter (SNF) (TC 2.A.22) family.</text>
</comment>
<dbReference type="GO" id="GO:0046872">
    <property type="term" value="F:metal ion binding"/>
    <property type="evidence" value="ECO:0007669"/>
    <property type="project" value="UniProtKB-KW"/>
</dbReference>
<keyword evidence="5" id="KW-0769">Symport</keyword>